<dbReference type="Pfam" id="PF00876">
    <property type="entry name" value="Innexin"/>
    <property type="match status" value="1"/>
</dbReference>
<keyword evidence="4" id="KW-1003">Cell membrane</keyword>
<keyword evidence="3" id="KW-0813">Transport</keyword>
<comment type="subcellular location">
    <subcellularLocation>
        <location evidence="1">Cell junction</location>
        <location evidence="1">Gap junction</location>
    </subcellularLocation>
    <subcellularLocation>
        <location evidence="2">Cell membrane</location>
        <topology evidence="2">Multi-pass membrane protein</topology>
    </subcellularLocation>
</comment>
<evidence type="ECO:0000256" key="2">
    <source>
        <dbReference type="ARBA" id="ARBA00004651"/>
    </source>
</evidence>
<keyword evidence="10" id="KW-0472">Membrane</keyword>
<keyword evidence="8" id="KW-1133">Transmembrane helix</keyword>
<evidence type="ECO:0000313" key="13">
    <source>
        <dbReference type="WBParaSite" id="PSAMB.scaffold2291size24091.g17171.t1"/>
    </source>
</evidence>
<evidence type="ECO:0000256" key="11">
    <source>
        <dbReference type="ARBA" id="ARBA00023303"/>
    </source>
</evidence>
<accession>A0A914VR40</accession>
<dbReference type="GO" id="GO:0005886">
    <property type="term" value="C:plasma membrane"/>
    <property type="evidence" value="ECO:0007669"/>
    <property type="project" value="UniProtKB-SubCell"/>
</dbReference>
<dbReference type="PANTHER" id="PTHR11893:SF31">
    <property type="entry name" value="INNEXIN-11"/>
    <property type="match status" value="1"/>
</dbReference>
<organism evidence="12 13">
    <name type="scientific">Plectus sambesii</name>
    <dbReference type="NCBI Taxonomy" id="2011161"/>
    <lineage>
        <taxon>Eukaryota</taxon>
        <taxon>Metazoa</taxon>
        <taxon>Ecdysozoa</taxon>
        <taxon>Nematoda</taxon>
        <taxon>Chromadorea</taxon>
        <taxon>Plectida</taxon>
        <taxon>Plectina</taxon>
        <taxon>Plectoidea</taxon>
        <taxon>Plectidae</taxon>
        <taxon>Plectus</taxon>
    </lineage>
</organism>
<evidence type="ECO:0000256" key="8">
    <source>
        <dbReference type="ARBA" id="ARBA00022989"/>
    </source>
</evidence>
<name>A0A914VR40_9BILA</name>
<evidence type="ECO:0000256" key="5">
    <source>
        <dbReference type="ARBA" id="ARBA00022692"/>
    </source>
</evidence>
<evidence type="ECO:0000256" key="3">
    <source>
        <dbReference type="ARBA" id="ARBA00022448"/>
    </source>
</evidence>
<dbReference type="Proteomes" id="UP000887566">
    <property type="component" value="Unplaced"/>
</dbReference>
<keyword evidence="9" id="KW-0406">Ion transport</keyword>
<dbReference type="GO" id="GO:0034220">
    <property type="term" value="P:monoatomic ion transmembrane transport"/>
    <property type="evidence" value="ECO:0007669"/>
    <property type="project" value="UniProtKB-KW"/>
</dbReference>
<evidence type="ECO:0000256" key="6">
    <source>
        <dbReference type="ARBA" id="ARBA00022868"/>
    </source>
</evidence>
<dbReference type="WBParaSite" id="PSAMB.scaffold2291size24091.g17171.t1">
    <property type="protein sequence ID" value="PSAMB.scaffold2291size24091.g17171.t1"/>
    <property type="gene ID" value="PSAMB.scaffold2291size24091.g17171"/>
</dbReference>
<dbReference type="GO" id="GO:0005921">
    <property type="term" value="C:gap junction"/>
    <property type="evidence" value="ECO:0007669"/>
    <property type="project" value="UniProtKB-SubCell"/>
</dbReference>
<evidence type="ECO:0000256" key="7">
    <source>
        <dbReference type="ARBA" id="ARBA00022949"/>
    </source>
</evidence>
<evidence type="ECO:0000256" key="4">
    <source>
        <dbReference type="ARBA" id="ARBA00022475"/>
    </source>
</evidence>
<evidence type="ECO:0000256" key="9">
    <source>
        <dbReference type="ARBA" id="ARBA00023065"/>
    </source>
</evidence>
<dbReference type="GO" id="GO:0005243">
    <property type="term" value="F:gap junction channel activity"/>
    <property type="evidence" value="ECO:0007669"/>
    <property type="project" value="TreeGrafter"/>
</dbReference>
<keyword evidence="11" id="KW-0407">Ion channel</keyword>
<protein>
    <submittedName>
        <fullName evidence="13">Innexin</fullName>
    </submittedName>
</protein>
<keyword evidence="6" id="KW-0303">Gap junction</keyword>
<dbReference type="AlphaFoldDB" id="A0A914VR40"/>
<evidence type="ECO:0000256" key="10">
    <source>
        <dbReference type="ARBA" id="ARBA00023136"/>
    </source>
</evidence>
<proteinExistence type="predicted"/>
<keyword evidence="7" id="KW-0965">Cell junction</keyword>
<keyword evidence="5" id="KW-0812">Transmembrane</keyword>
<sequence>MVLEHMLSMLTYLSPAKNDDFVDRLHYFWTSNFLLAMMVLVSWKSFGSHPLECMFPKPFPHSWEQTLLMPDEVNRQYEPVLLD</sequence>
<reference evidence="13" key="1">
    <citation type="submission" date="2022-11" db="UniProtKB">
        <authorList>
            <consortium name="WormBaseParasite"/>
        </authorList>
    </citation>
    <scope>IDENTIFICATION</scope>
</reference>
<keyword evidence="12" id="KW-1185">Reference proteome</keyword>
<evidence type="ECO:0000256" key="1">
    <source>
        <dbReference type="ARBA" id="ARBA00004610"/>
    </source>
</evidence>
<evidence type="ECO:0000313" key="12">
    <source>
        <dbReference type="Proteomes" id="UP000887566"/>
    </source>
</evidence>
<dbReference type="PANTHER" id="PTHR11893">
    <property type="entry name" value="INNEXIN"/>
    <property type="match status" value="1"/>
</dbReference>
<dbReference type="InterPro" id="IPR000990">
    <property type="entry name" value="Innexin"/>
</dbReference>